<accession>A0A9N9WTP2</accession>
<dbReference type="GO" id="GO:0006355">
    <property type="term" value="P:regulation of DNA-templated transcription"/>
    <property type="evidence" value="ECO:0007669"/>
    <property type="project" value="InterPro"/>
</dbReference>
<dbReference type="Gene3D" id="6.10.250.980">
    <property type="match status" value="1"/>
</dbReference>
<evidence type="ECO:0000256" key="3">
    <source>
        <dbReference type="ARBA" id="ARBA00022491"/>
    </source>
</evidence>
<evidence type="ECO:0000256" key="9">
    <source>
        <dbReference type="ARBA" id="ARBA00038262"/>
    </source>
</evidence>
<feature type="compositionally biased region" description="Low complexity" evidence="10">
    <location>
        <begin position="381"/>
        <end position="391"/>
    </location>
</feature>
<reference evidence="13" key="2">
    <citation type="submission" date="2022-10" db="EMBL/GenBank/DDBJ databases">
        <authorList>
            <consortium name="ENA_rothamsted_submissions"/>
            <consortium name="culmorum"/>
            <person name="King R."/>
        </authorList>
    </citation>
    <scope>NUCLEOTIDE SEQUENCE</scope>
</reference>
<evidence type="ECO:0000256" key="6">
    <source>
        <dbReference type="ARBA" id="ARBA00023125"/>
    </source>
</evidence>
<dbReference type="OrthoDB" id="6371181at2759"/>
<dbReference type="EMBL" id="OU895878">
    <property type="protein sequence ID" value="CAG9805570.1"/>
    <property type="molecule type" value="Genomic_DNA"/>
</dbReference>
<dbReference type="PROSITE" id="PS51054">
    <property type="entry name" value="ORANGE"/>
    <property type="match status" value="1"/>
</dbReference>
<dbReference type="PANTHER" id="PTHR10985">
    <property type="entry name" value="BASIC HELIX-LOOP-HELIX TRANSCRIPTION FACTOR, HES-RELATED"/>
    <property type="match status" value="1"/>
</dbReference>
<name>A0A9N9WTP2_9DIPT</name>
<feature type="region of interest" description="Disordered" evidence="10">
    <location>
        <begin position="381"/>
        <end position="404"/>
    </location>
</feature>
<dbReference type="InterPro" id="IPR050370">
    <property type="entry name" value="HES_HEY"/>
</dbReference>
<keyword evidence="6" id="KW-0238">DNA-binding</keyword>
<feature type="compositionally biased region" description="Polar residues" evidence="10">
    <location>
        <begin position="26"/>
        <end position="60"/>
    </location>
</feature>
<dbReference type="GO" id="GO:0005634">
    <property type="term" value="C:nucleus"/>
    <property type="evidence" value="ECO:0007669"/>
    <property type="project" value="UniProtKB-SubCell"/>
</dbReference>
<keyword evidence="14" id="KW-1185">Reference proteome</keyword>
<gene>
    <name evidence="13" type="ORF">CHIRRI_LOCUS8441</name>
</gene>
<evidence type="ECO:0000256" key="10">
    <source>
        <dbReference type="SAM" id="MobiDB-lite"/>
    </source>
</evidence>
<dbReference type="SUPFAM" id="SSF47459">
    <property type="entry name" value="HLH, helix-loop-helix DNA-binding domain"/>
    <property type="match status" value="1"/>
</dbReference>
<dbReference type="GO" id="GO:0003677">
    <property type="term" value="F:DNA binding"/>
    <property type="evidence" value="ECO:0007669"/>
    <property type="project" value="UniProtKB-KW"/>
</dbReference>
<reference evidence="13" key="1">
    <citation type="submission" date="2022-01" db="EMBL/GenBank/DDBJ databases">
        <authorList>
            <person name="King R."/>
        </authorList>
    </citation>
    <scope>NUCLEOTIDE SEQUENCE</scope>
</reference>
<keyword evidence="2" id="KW-0217">Developmental protein</keyword>
<organism evidence="13 14">
    <name type="scientific">Chironomus riparius</name>
    <dbReference type="NCBI Taxonomy" id="315576"/>
    <lineage>
        <taxon>Eukaryota</taxon>
        <taxon>Metazoa</taxon>
        <taxon>Ecdysozoa</taxon>
        <taxon>Arthropoda</taxon>
        <taxon>Hexapoda</taxon>
        <taxon>Insecta</taxon>
        <taxon>Pterygota</taxon>
        <taxon>Neoptera</taxon>
        <taxon>Endopterygota</taxon>
        <taxon>Diptera</taxon>
        <taxon>Nematocera</taxon>
        <taxon>Chironomoidea</taxon>
        <taxon>Chironomidae</taxon>
        <taxon>Chironominae</taxon>
        <taxon>Chironomus</taxon>
    </lineage>
</organism>
<keyword evidence="3" id="KW-0678">Repressor</keyword>
<dbReference type="PROSITE" id="PS50888">
    <property type="entry name" value="BHLH"/>
    <property type="match status" value="1"/>
</dbReference>
<dbReference type="FunFam" id="4.10.280.10:FF:000012">
    <property type="entry name" value="hairy/enhancer-of-split related with YRPW motif protein 1"/>
    <property type="match status" value="1"/>
</dbReference>
<dbReference type="SUPFAM" id="SSF158457">
    <property type="entry name" value="Orange domain-like"/>
    <property type="match status" value="1"/>
</dbReference>
<evidence type="ECO:0000256" key="1">
    <source>
        <dbReference type="ARBA" id="ARBA00004123"/>
    </source>
</evidence>
<evidence type="ECO:0000313" key="13">
    <source>
        <dbReference type="EMBL" id="CAG9805570.1"/>
    </source>
</evidence>
<evidence type="ECO:0000256" key="8">
    <source>
        <dbReference type="ARBA" id="ARBA00023242"/>
    </source>
</evidence>
<evidence type="ECO:0000259" key="12">
    <source>
        <dbReference type="PROSITE" id="PS51054"/>
    </source>
</evidence>
<feature type="compositionally biased region" description="Basic residues" evidence="10">
    <location>
        <begin position="1"/>
        <end position="13"/>
    </location>
</feature>
<proteinExistence type="inferred from homology"/>
<evidence type="ECO:0000256" key="4">
    <source>
        <dbReference type="ARBA" id="ARBA00022976"/>
    </source>
</evidence>
<keyword evidence="8" id="KW-0539">Nucleus</keyword>
<dbReference type="Pfam" id="PF00010">
    <property type="entry name" value="HLH"/>
    <property type="match status" value="1"/>
</dbReference>
<dbReference type="GO" id="GO:0046983">
    <property type="term" value="F:protein dimerization activity"/>
    <property type="evidence" value="ECO:0007669"/>
    <property type="project" value="InterPro"/>
</dbReference>
<dbReference type="Pfam" id="PF07527">
    <property type="entry name" value="Hairy_orange"/>
    <property type="match status" value="1"/>
</dbReference>
<sequence>MEHHSMHHHHHHSIQNTQGHHPIHWNYSSPSTNISTAPLTSTPIANSNPVSNQATWTPPSTRGLKRAMSESDCDDIYSEESSKEHPSSIENDSCQLMTRKKRRGVIEKKRRDRINSSLSELKRLVPSAFEKQGSAKLEKAEILQLTVDHLKTLHSKGIDSMTFDPQRFAMDYHIIGFRECASEVARYLVTIEGMDIQDPLRLRLMSHLQCFVAQRELSAKSSAPTMPGTNWTSFQNSYQPNYSAQGYQTYPATPITPSSNQQTSSNQHNNSFNSSYMSANASTSTSYLIPQSPEYSSSGYGTTTNNSSTSTNVNTSSNNNSVTSTSPAPVTVTTSGPAQQQSQENQQPIYTDLSNSNDRLQLNLGGNYHYGNANQLYGNGANNGYNNNNNNSKPYRPWHPEMAY</sequence>
<evidence type="ECO:0000256" key="5">
    <source>
        <dbReference type="ARBA" id="ARBA00023015"/>
    </source>
</evidence>
<evidence type="ECO:0000259" key="11">
    <source>
        <dbReference type="PROSITE" id="PS50888"/>
    </source>
</evidence>
<dbReference type="Proteomes" id="UP001153620">
    <property type="component" value="Chromosome 2"/>
</dbReference>
<dbReference type="Gene3D" id="4.10.280.10">
    <property type="entry name" value="Helix-loop-helix DNA-binding domain"/>
    <property type="match status" value="1"/>
</dbReference>
<keyword evidence="5" id="KW-0805">Transcription regulation</keyword>
<feature type="compositionally biased region" description="Polar residues" evidence="10">
    <location>
        <begin position="248"/>
        <end position="257"/>
    </location>
</feature>
<dbReference type="GO" id="GO:0032502">
    <property type="term" value="P:developmental process"/>
    <property type="evidence" value="ECO:0007669"/>
    <property type="project" value="UniProtKB-ARBA"/>
</dbReference>
<evidence type="ECO:0008006" key="15">
    <source>
        <dbReference type="Google" id="ProtNLM"/>
    </source>
</evidence>
<feature type="region of interest" description="Disordered" evidence="10">
    <location>
        <begin position="248"/>
        <end position="277"/>
    </location>
</feature>
<evidence type="ECO:0000256" key="2">
    <source>
        <dbReference type="ARBA" id="ARBA00022473"/>
    </source>
</evidence>
<comment type="subcellular location">
    <subcellularLocation>
        <location evidence="1">Nucleus</location>
    </subcellularLocation>
</comment>
<keyword evidence="7" id="KW-0804">Transcription</keyword>
<dbReference type="GO" id="GO:0007219">
    <property type="term" value="P:Notch signaling pathway"/>
    <property type="evidence" value="ECO:0007669"/>
    <property type="project" value="UniProtKB-KW"/>
</dbReference>
<dbReference type="SMART" id="SM00353">
    <property type="entry name" value="HLH"/>
    <property type="match status" value="1"/>
</dbReference>
<comment type="similarity">
    <text evidence="9">Belongs to the HEY family.</text>
</comment>
<dbReference type="InterPro" id="IPR036638">
    <property type="entry name" value="HLH_DNA-bd_sf"/>
</dbReference>
<keyword evidence="4" id="KW-0914">Notch signaling pathway</keyword>
<dbReference type="SMART" id="SM00511">
    <property type="entry name" value="ORANGE"/>
    <property type="match status" value="1"/>
</dbReference>
<dbReference type="InterPro" id="IPR011598">
    <property type="entry name" value="bHLH_dom"/>
</dbReference>
<feature type="compositionally biased region" description="Low complexity" evidence="10">
    <location>
        <begin position="258"/>
        <end position="275"/>
    </location>
</feature>
<dbReference type="AlphaFoldDB" id="A0A9N9WTP2"/>
<protein>
    <recommendedName>
        <fullName evidence="15">Hairy/enhancer-of-split related with YRPW motif protein</fullName>
    </recommendedName>
</protein>
<feature type="domain" description="Orange" evidence="12">
    <location>
        <begin position="176"/>
        <end position="208"/>
    </location>
</feature>
<feature type="region of interest" description="Disordered" evidence="10">
    <location>
        <begin position="295"/>
        <end position="346"/>
    </location>
</feature>
<evidence type="ECO:0000313" key="14">
    <source>
        <dbReference type="Proteomes" id="UP001153620"/>
    </source>
</evidence>
<dbReference type="InterPro" id="IPR003650">
    <property type="entry name" value="Orange_dom"/>
</dbReference>
<feature type="region of interest" description="Disordered" evidence="10">
    <location>
        <begin position="1"/>
        <end position="93"/>
    </location>
</feature>
<evidence type="ECO:0000256" key="7">
    <source>
        <dbReference type="ARBA" id="ARBA00023163"/>
    </source>
</evidence>
<feature type="domain" description="BHLH" evidence="11">
    <location>
        <begin position="98"/>
        <end position="153"/>
    </location>
</feature>